<organism evidence="3 10">
    <name type="scientific">Bacteroides ovatus</name>
    <dbReference type="NCBI Taxonomy" id="28116"/>
    <lineage>
        <taxon>Bacteria</taxon>
        <taxon>Pseudomonadati</taxon>
        <taxon>Bacteroidota</taxon>
        <taxon>Bacteroidia</taxon>
        <taxon>Bacteroidales</taxon>
        <taxon>Bacteroidaceae</taxon>
        <taxon>Bacteroides</taxon>
    </lineage>
</organism>
<dbReference type="Proteomes" id="UP000460135">
    <property type="component" value="Unassembled WGS sequence"/>
</dbReference>
<reference evidence="10 11" key="2">
    <citation type="journal article" date="2019" name="Nat. Med.">
        <title>A library of human gut bacterial isolates paired with longitudinal multiomics data enables mechanistic microbiome research.</title>
        <authorList>
            <person name="Poyet M."/>
            <person name="Groussin M."/>
            <person name="Gibbons S.M."/>
            <person name="Avila-Pacheco J."/>
            <person name="Jiang X."/>
            <person name="Kearney S.M."/>
            <person name="Perrotta A.R."/>
            <person name="Berdy B."/>
            <person name="Zhao S."/>
            <person name="Lieberman T.D."/>
            <person name="Swanson P.K."/>
            <person name="Smith M."/>
            <person name="Roesemann S."/>
            <person name="Alexander J.E."/>
            <person name="Rich S.A."/>
            <person name="Livny J."/>
            <person name="Vlamakis H."/>
            <person name="Clish C."/>
            <person name="Bullock K."/>
            <person name="Deik A."/>
            <person name="Scott J."/>
            <person name="Pierce K.A."/>
            <person name="Xavier R.J."/>
            <person name="Alm E.J."/>
        </authorList>
    </citation>
    <scope>NUCLEOTIDE SEQUENCE [LARGE SCALE GENOMIC DNA]</scope>
    <source>
        <strain evidence="4 11">BIOML-A15</strain>
        <strain evidence="3 10">BIOML-A160</strain>
        <strain evidence="2 12">BIOML-A183</strain>
    </source>
</reference>
<comment type="caution">
    <text evidence="3">The sequence shown here is derived from an EMBL/GenBank/DDBJ whole genome shotgun (WGS) entry which is preliminary data.</text>
</comment>
<dbReference type="AlphaFoldDB" id="A0A139KX34"/>
<dbReference type="InterPro" id="IPR055360">
    <property type="entry name" value="bAvd"/>
</dbReference>
<name>A0A139KX34_BACOV</name>
<evidence type="ECO:0000313" key="10">
    <source>
        <dbReference type="Proteomes" id="UP000365824"/>
    </source>
</evidence>
<dbReference type="EMBL" id="QSBI01000010">
    <property type="protein sequence ID" value="RGX10377.1"/>
    <property type="molecule type" value="Genomic_DNA"/>
</dbReference>
<dbReference type="GeneID" id="82174323"/>
<dbReference type="STRING" id="28116.Bovatus_00434"/>
<dbReference type="InterPro" id="IPR036583">
    <property type="entry name" value="23S_rRNA_IVS_sf"/>
</dbReference>
<evidence type="ECO:0000313" key="6">
    <source>
        <dbReference type="EMBL" id="RGS84092.1"/>
    </source>
</evidence>
<dbReference type="CDD" id="cd16376">
    <property type="entry name" value="Avd_like"/>
    <property type="match status" value="1"/>
</dbReference>
<evidence type="ECO:0000313" key="5">
    <source>
        <dbReference type="EMBL" id="MDC2406895.1"/>
    </source>
</evidence>
<dbReference type="Proteomes" id="UP001214017">
    <property type="component" value="Unassembled WGS sequence"/>
</dbReference>
<evidence type="ECO:0000313" key="7">
    <source>
        <dbReference type="EMBL" id="RGX10377.1"/>
    </source>
</evidence>
<dbReference type="Proteomes" id="UP000424805">
    <property type="component" value="Unassembled WGS sequence"/>
</dbReference>
<dbReference type="Pfam" id="PF22296">
    <property type="entry name" value="bAvd"/>
    <property type="match status" value="1"/>
</dbReference>
<protein>
    <submittedName>
        <fullName evidence="3">Four helix bundle protein</fullName>
    </submittedName>
</protein>
<dbReference type="KEGG" id="boa:Bovatus_00434"/>
<feature type="domain" description="bAvd-like" evidence="1">
    <location>
        <begin position="10"/>
        <end position="114"/>
    </location>
</feature>
<evidence type="ECO:0000313" key="8">
    <source>
        <dbReference type="Proteomes" id="UP000266492"/>
    </source>
</evidence>
<dbReference type="EMBL" id="JAQNWR010000002">
    <property type="protein sequence ID" value="MDC2406895.1"/>
    <property type="molecule type" value="Genomic_DNA"/>
</dbReference>
<proteinExistence type="predicted"/>
<evidence type="ECO:0000313" key="3">
    <source>
        <dbReference type="EMBL" id="KAA3928879.1"/>
    </source>
</evidence>
<dbReference type="EMBL" id="VWLX01000007">
    <property type="protein sequence ID" value="KAA3805381.1"/>
    <property type="molecule type" value="Genomic_DNA"/>
</dbReference>
<dbReference type="Proteomes" id="UP000365824">
    <property type="component" value="Unassembled WGS sequence"/>
</dbReference>
<dbReference type="Proteomes" id="UP000286031">
    <property type="component" value="Unassembled WGS sequence"/>
</dbReference>
<evidence type="ECO:0000313" key="11">
    <source>
        <dbReference type="Proteomes" id="UP000424805"/>
    </source>
</evidence>
<reference evidence="8 9" key="1">
    <citation type="submission" date="2018-08" db="EMBL/GenBank/DDBJ databases">
        <title>A genome reference for cultivated species of the human gut microbiota.</title>
        <authorList>
            <person name="Zou Y."/>
            <person name="Xue W."/>
            <person name="Luo G."/>
        </authorList>
    </citation>
    <scope>NUCLEOTIDE SEQUENCE [LARGE SCALE GENOMIC DNA]</scope>
    <source>
        <strain evidence="7 9">AF04-46</strain>
        <strain evidence="6 8">AF20-9LB</strain>
    </source>
</reference>
<accession>A0A139KX34</accession>
<evidence type="ECO:0000259" key="1">
    <source>
        <dbReference type="Pfam" id="PF22296"/>
    </source>
</evidence>
<evidence type="ECO:0000313" key="9">
    <source>
        <dbReference type="Proteomes" id="UP000286031"/>
    </source>
</evidence>
<dbReference type="EMBL" id="VWFP01000011">
    <property type="protein sequence ID" value="KAA4626616.1"/>
    <property type="molecule type" value="Genomic_DNA"/>
</dbReference>
<dbReference type="EMBL" id="QRVZ01000007">
    <property type="protein sequence ID" value="RGS84092.1"/>
    <property type="molecule type" value="Genomic_DNA"/>
</dbReference>
<dbReference type="Gene3D" id="1.20.1440.60">
    <property type="entry name" value="23S rRNA-intervening sequence"/>
    <property type="match status" value="1"/>
</dbReference>
<dbReference type="EMBL" id="VWLB01000015">
    <property type="protein sequence ID" value="KAA3928879.1"/>
    <property type="molecule type" value="Genomic_DNA"/>
</dbReference>
<evidence type="ECO:0000313" key="12">
    <source>
        <dbReference type="Proteomes" id="UP000460135"/>
    </source>
</evidence>
<evidence type="ECO:0000313" key="4">
    <source>
        <dbReference type="EMBL" id="KAA4626616.1"/>
    </source>
</evidence>
<evidence type="ECO:0000313" key="2">
    <source>
        <dbReference type="EMBL" id="KAA3805381.1"/>
    </source>
</evidence>
<dbReference type="Proteomes" id="UP000266492">
    <property type="component" value="Unassembled WGS sequence"/>
</dbReference>
<dbReference type="RefSeq" id="WP_004300306.1">
    <property type="nucleotide sequence ID" value="NZ_BAABYV010000001.1"/>
</dbReference>
<sequence length="135" mass="15602">MALTQDLPISNSMYKLLNLIIDARQQFPKAFRYEFGTELMMLAVHCCEYIRYANTDMNLEHRADYLMKFLCEFDALKLLLRVCEERHLTSLTQTAEICLLAESIGKQSTGWYKKTVADLQRQKANGSQQVAKPES</sequence>
<reference evidence="5" key="3">
    <citation type="submission" date="2022-10" db="EMBL/GenBank/DDBJ databases">
        <title>Human gut microbiome strain richness.</title>
        <authorList>
            <person name="Chen-Liaw A."/>
        </authorList>
    </citation>
    <scope>NUCLEOTIDE SEQUENCE</scope>
    <source>
        <strain evidence="5">F7_m1001271B151109d0_201107</strain>
    </source>
</reference>
<gene>
    <name evidence="7" type="ORF">DWV35_09735</name>
    <name evidence="6" type="ORF">DWX70_10690</name>
    <name evidence="4" type="ORF">F3B90_12020</name>
    <name evidence="3" type="ORF">F3F25_10860</name>
    <name evidence="2" type="ORF">F3F51_11150</name>
    <name evidence="5" type="ORF">PO240_03300</name>
</gene>